<dbReference type="Proteomes" id="UP000886998">
    <property type="component" value="Unassembled WGS sequence"/>
</dbReference>
<accession>A0A8X6YN33</accession>
<organism evidence="1 2">
    <name type="scientific">Trichonephila inaurata madagascariensis</name>
    <dbReference type="NCBI Taxonomy" id="2747483"/>
    <lineage>
        <taxon>Eukaryota</taxon>
        <taxon>Metazoa</taxon>
        <taxon>Ecdysozoa</taxon>
        <taxon>Arthropoda</taxon>
        <taxon>Chelicerata</taxon>
        <taxon>Arachnida</taxon>
        <taxon>Araneae</taxon>
        <taxon>Araneomorphae</taxon>
        <taxon>Entelegynae</taxon>
        <taxon>Araneoidea</taxon>
        <taxon>Nephilidae</taxon>
        <taxon>Trichonephila</taxon>
        <taxon>Trichonephila inaurata</taxon>
    </lineage>
</organism>
<evidence type="ECO:0000313" key="2">
    <source>
        <dbReference type="Proteomes" id="UP000886998"/>
    </source>
</evidence>
<proteinExistence type="predicted"/>
<keyword evidence="2" id="KW-1185">Reference proteome</keyword>
<evidence type="ECO:0000313" key="1">
    <source>
        <dbReference type="EMBL" id="GFY73906.1"/>
    </source>
</evidence>
<name>A0A8X6YN33_9ARAC</name>
<comment type="caution">
    <text evidence="1">The sequence shown here is derived from an EMBL/GenBank/DDBJ whole genome shotgun (WGS) entry which is preliminary data.</text>
</comment>
<sequence length="99" mass="11254">MMRFESLKCYIFMNSYICSHKAAQRAWAFASQREKICVDDLTDASENSMTASTYRQDARGAPNEVSVHSETGTPCMQYQTRLSQSVSSDIKLENLPKIF</sequence>
<dbReference type="AlphaFoldDB" id="A0A8X6YN33"/>
<reference evidence="1" key="1">
    <citation type="submission" date="2020-08" db="EMBL/GenBank/DDBJ databases">
        <title>Multicomponent nature underlies the extraordinary mechanical properties of spider dragline silk.</title>
        <authorList>
            <person name="Kono N."/>
            <person name="Nakamura H."/>
            <person name="Mori M."/>
            <person name="Yoshida Y."/>
            <person name="Ohtoshi R."/>
            <person name="Malay A.D."/>
            <person name="Moran D.A.P."/>
            <person name="Tomita M."/>
            <person name="Numata K."/>
            <person name="Arakawa K."/>
        </authorList>
    </citation>
    <scope>NUCLEOTIDE SEQUENCE</scope>
</reference>
<dbReference type="EMBL" id="BMAV01020451">
    <property type="protein sequence ID" value="GFY73906.1"/>
    <property type="molecule type" value="Genomic_DNA"/>
</dbReference>
<protein>
    <submittedName>
        <fullName evidence="1">Uncharacterized protein</fullName>
    </submittedName>
</protein>
<gene>
    <name evidence="1" type="ORF">TNIN_431071</name>
</gene>